<dbReference type="GO" id="GO:0016301">
    <property type="term" value="F:kinase activity"/>
    <property type="evidence" value="ECO:0007669"/>
    <property type="project" value="UniProtKB-KW"/>
</dbReference>
<dbReference type="InterPro" id="IPR012318">
    <property type="entry name" value="HTH_CRP"/>
</dbReference>
<dbReference type="InterPro" id="IPR000595">
    <property type="entry name" value="cNMP-bd_dom"/>
</dbReference>
<dbReference type="PROSITE" id="PS50042">
    <property type="entry name" value="CNMP_BINDING_3"/>
    <property type="match status" value="1"/>
</dbReference>
<dbReference type="PANTHER" id="PTHR24567">
    <property type="entry name" value="CRP FAMILY TRANSCRIPTIONAL REGULATORY PROTEIN"/>
    <property type="match status" value="1"/>
</dbReference>
<evidence type="ECO:0000313" key="6">
    <source>
        <dbReference type="EMBL" id="SCP99046.1"/>
    </source>
</evidence>
<evidence type="ECO:0000256" key="1">
    <source>
        <dbReference type="ARBA" id="ARBA00023015"/>
    </source>
</evidence>
<name>A0A1D3TXH5_9FIRM</name>
<dbReference type="Gene3D" id="2.60.120.10">
    <property type="entry name" value="Jelly Rolls"/>
    <property type="match status" value="1"/>
</dbReference>
<organism evidence="6 7">
    <name type="scientific">Anaerobium acetethylicum</name>
    <dbReference type="NCBI Taxonomy" id="1619234"/>
    <lineage>
        <taxon>Bacteria</taxon>
        <taxon>Bacillati</taxon>
        <taxon>Bacillota</taxon>
        <taxon>Clostridia</taxon>
        <taxon>Lachnospirales</taxon>
        <taxon>Lachnospiraceae</taxon>
        <taxon>Anaerobium</taxon>
    </lineage>
</organism>
<dbReference type="OrthoDB" id="9774616at2"/>
<keyword evidence="7" id="KW-1185">Reference proteome</keyword>
<sequence>MHQYISKLSKADLFNGLSSSDLENLLDLNYCILSRYPRNTVIIQEEDLCRSIGFVLEGSLAVQQATSEGNVVTVKILEKNNSFGEALLFSSNPRYKFSLTSSSDSTIFYVPFDQTEKLLKASDVFSTNYIAFLSNRISEFKNTIKILAHKDVRTRLLIYLAGESRKAGSPVFELPHSKTEIADILGVARPSVSRELQRMQQDDLIRFEHRHMTILKPELF</sequence>
<dbReference type="EMBL" id="FMKA01000031">
    <property type="protein sequence ID" value="SCP99046.1"/>
    <property type="molecule type" value="Genomic_DNA"/>
</dbReference>
<keyword evidence="2" id="KW-0238">DNA-binding</keyword>
<dbReference type="GO" id="GO:0003700">
    <property type="term" value="F:DNA-binding transcription factor activity"/>
    <property type="evidence" value="ECO:0007669"/>
    <property type="project" value="TreeGrafter"/>
</dbReference>
<dbReference type="Pfam" id="PF00027">
    <property type="entry name" value="cNMP_binding"/>
    <property type="match status" value="1"/>
</dbReference>
<keyword evidence="6" id="KW-0808">Transferase</keyword>
<reference evidence="6 7" key="1">
    <citation type="submission" date="2016-09" db="EMBL/GenBank/DDBJ databases">
        <authorList>
            <person name="Capua I."/>
            <person name="De Benedictis P."/>
            <person name="Joannis T."/>
            <person name="Lombin L.H."/>
            <person name="Cattoli G."/>
        </authorList>
    </citation>
    <scope>NUCLEOTIDE SEQUENCE [LARGE SCALE GENOMIC DNA]</scope>
    <source>
        <strain evidence="6 7">GluBS11</strain>
    </source>
</reference>
<keyword evidence="1" id="KW-0805">Transcription regulation</keyword>
<dbReference type="SUPFAM" id="SSF46785">
    <property type="entry name" value="Winged helix' DNA-binding domain"/>
    <property type="match status" value="1"/>
</dbReference>
<feature type="domain" description="HTH crp-type" evidence="5">
    <location>
        <begin position="150"/>
        <end position="218"/>
    </location>
</feature>
<dbReference type="InterPro" id="IPR036390">
    <property type="entry name" value="WH_DNA-bd_sf"/>
</dbReference>
<dbReference type="Pfam" id="PF13545">
    <property type="entry name" value="HTH_Crp_2"/>
    <property type="match status" value="1"/>
</dbReference>
<dbReference type="AlphaFoldDB" id="A0A1D3TXH5"/>
<feature type="domain" description="Cyclic nucleotide-binding" evidence="4">
    <location>
        <begin position="13"/>
        <end position="94"/>
    </location>
</feature>
<evidence type="ECO:0000256" key="3">
    <source>
        <dbReference type="ARBA" id="ARBA00023163"/>
    </source>
</evidence>
<dbReference type="SUPFAM" id="SSF51206">
    <property type="entry name" value="cAMP-binding domain-like"/>
    <property type="match status" value="1"/>
</dbReference>
<dbReference type="CDD" id="cd00038">
    <property type="entry name" value="CAP_ED"/>
    <property type="match status" value="1"/>
</dbReference>
<proteinExistence type="predicted"/>
<evidence type="ECO:0000259" key="4">
    <source>
        <dbReference type="PROSITE" id="PS50042"/>
    </source>
</evidence>
<evidence type="ECO:0000313" key="7">
    <source>
        <dbReference type="Proteomes" id="UP000199315"/>
    </source>
</evidence>
<dbReference type="SMART" id="SM00100">
    <property type="entry name" value="cNMP"/>
    <property type="match status" value="1"/>
</dbReference>
<evidence type="ECO:0000256" key="2">
    <source>
        <dbReference type="ARBA" id="ARBA00023125"/>
    </source>
</evidence>
<protein>
    <submittedName>
        <fullName evidence="6">cAMP-binding domain of CRP or a regulatory subunit of cAMP-dependent protein kinases</fullName>
    </submittedName>
</protein>
<dbReference type="InterPro" id="IPR018490">
    <property type="entry name" value="cNMP-bd_dom_sf"/>
</dbReference>
<dbReference type="SMART" id="SM00419">
    <property type="entry name" value="HTH_CRP"/>
    <property type="match status" value="1"/>
</dbReference>
<dbReference type="PROSITE" id="PS51063">
    <property type="entry name" value="HTH_CRP_2"/>
    <property type="match status" value="1"/>
</dbReference>
<dbReference type="GO" id="GO:0005829">
    <property type="term" value="C:cytosol"/>
    <property type="evidence" value="ECO:0007669"/>
    <property type="project" value="TreeGrafter"/>
</dbReference>
<dbReference type="RefSeq" id="WP_091236309.1">
    <property type="nucleotide sequence ID" value="NZ_FMKA01000031.1"/>
</dbReference>
<dbReference type="PANTHER" id="PTHR24567:SF58">
    <property type="entry name" value="CYCLIC AMP-BINDING REGULATORY PROTEIN"/>
    <property type="match status" value="1"/>
</dbReference>
<evidence type="ECO:0000259" key="5">
    <source>
        <dbReference type="PROSITE" id="PS51063"/>
    </source>
</evidence>
<accession>A0A1D3TXH5</accession>
<dbReference type="STRING" id="1619234.SAMN05421730_103121"/>
<dbReference type="InterPro" id="IPR014710">
    <property type="entry name" value="RmlC-like_jellyroll"/>
</dbReference>
<keyword evidence="3" id="KW-0804">Transcription</keyword>
<dbReference type="GO" id="GO:0003677">
    <property type="term" value="F:DNA binding"/>
    <property type="evidence" value="ECO:0007669"/>
    <property type="project" value="UniProtKB-KW"/>
</dbReference>
<dbReference type="InterPro" id="IPR050397">
    <property type="entry name" value="Env_Response_Regulators"/>
</dbReference>
<keyword evidence="6" id="KW-0418">Kinase</keyword>
<dbReference type="Proteomes" id="UP000199315">
    <property type="component" value="Unassembled WGS sequence"/>
</dbReference>
<gene>
    <name evidence="6" type="ORF">SAMN05421730_103121</name>
</gene>